<gene>
    <name evidence="2" type="ORF">BU23DRAFT_572074</name>
</gene>
<name>A0A6A5UUH8_9PLEO</name>
<feature type="region of interest" description="Disordered" evidence="1">
    <location>
        <begin position="166"/>
        <end position="231"/>
    </location>
</feature>
<accession>A0A6A5UUH8</accession>
<feature type="compositionally biased region" description="Basic residues" evidence="1">
    <location>
        <begin position="27"/>
        <end position="39"/>
    </location>
</feature>
<dbReference type="Proteomes" id="UP000800036">
    <property type="component" value="Unassembled WGS sequence"/>
</dbReference>
<feature type="compositionally biased region" description="Acidic residues" evidence="1">
    <location>
        <begin position="184"/>
        <end position="195"/>
    </location>
</feature>
<sequence>MRRRPTRPRLHPRTRVPRLPAPPLHHAPPRRLHHRRRRCPQNPQAQTPPLRPLETRRCISDGEPRPPYMLRHTFRLNPVFLAPHRNPFRGVKPCPDFERKPRAGAYWLRQNGSRENQVVFEHGMRDALVSKSGEVRVWVLMNEQEKVNEELLRAVTVPLLQRKWSTEAMSENEEESWDSRAEIFSDDEDEEDTEGSESSLPASPRTYAFGKSWVDMEEEEEPGPAGECVPS</sequence>
<feature type="compositionally biased region" description="Basic residues" evidence="1">
    <location>
        <begin position="1"/>
        <end position="16"/>
    </location>
</feature>
<evidence type="ECO:0000313" key="3">
    <source>
        <dbReference type="Proteomes" id="UP000800036"/>
    </source>
</evidence>
<keyword evidence="3" id="KW-1185">Reference proteome</keyword>
<evidence type="ECO:0000256" key="1">
    <source>
        <dbReference type="SAM" id="MobiDB-lite"/>
    </source>
</evidence>
<reference evidence="2" key="1">
    <citation type="journal article" date="2020" name="Stud. Mycol.">
        <title>101 Dothideomycetes genomes: a test case for predicting lifestyles and emergence of pathogens.</title>
        <authorList>
            <person name="Haridas S."/>
            <person name="Albert R."/>
            <person name="Binder M."/>
            <person name="Bloem J."/>
            <person name="Labutti K."/>
            <person name="Salamov A."/>
            <person name="Andreopoulos B."/>
            <person name="Baker S."/>
            <person name="Barry K."/>
            <person name="Bills G."/>
            <person name="Bluhm B."/>
            <person name="Cannon C."/>
            <person name="Castanera R."/>
            <person name="Culley D."/>
            <person name="Daum C."/>
            <person name="Ezra D."/>
            <person name="Gonzalez J."/>
            <person name="Henrissat B."/>
            <person name="Kuo A."/>
            <person name="Liang C."/>
            <person name="Lipzen A."/>
            <person name="Lutzoni F."/>
            <person name="Magnuson J."/>
            <person name="Mondo S."/>
            <person name="Nolan M."/>
            <person name="Ohm R."/>
            <person name="Pangilinan J."/>
            <person name="Park H.-J."/>
            <person name="Ramirez L."/>
            <person name="Alfaro M."/>
            <person name="Sun H."/>
            <person name="Tritt A."/>
            <person name="Yoshinaga Y."/>
            <person name="Zwiers L.-H."/>
            <person name="Turgeon B."/>
            <person name="Goodwin S."/>
            <person name="Spatafora J."/>
            <person name="Crous P."/>
            <person name="Grigoriev I."/>
        </authorList>
    </citation>
    <scope>NUCLEOTIDE SEQUENCE</scope>
    <source>
        <strain evidence="2">CBS 107.79</strain>
    </source>
</reference>
<feature type="compositionally biased region" description="Basic and acidic residues" evidence="1">
    <location>
        <begin position="53"/>
        <end position="64"/>
    </location>
</feature>
<organism evidence="2 3">
    <name type="scientific">Bimuria novae-zelandiae CBS 107.79</name>
    <dbReference type="NCBI Taxonomy" id="1447943"/>
    <lineage>
        <taxon>Eukaryota</taxon>
        <taxon>Fungi</taxon>
        <taxon>Dikarya</taxon>
        <taxon>Ascomycota</taxon>
        <taxon>Pezizomycotina</taxon>
        <taxon>Dothideomycetes</taxon>
        <taxon>Pleosporomycetidae</taxon>
        <taxon>Pleosporales</taxon>
        <taxon>Massarineae</taxon>
        <taxon>Didymosphaeriaceae</taxon>
        <taxon>Bimuria</taxon>
    </lineage>
</organism>
<dbReference type="AlphaFoldDB" id="A0A6A5UUH8"/>
<proteinExistence type="predicted"/>
<protein>
    <submittedName>
        <fullName evidence="2">Uncharacterized protein</fullName>
    </submittedName>
</protein>
<evidence type="ECO:0000313" key="2">
    <source>
        <dbReference type="EMBL" id="KAF1968853.1"/>
    </source>
</evidence>
<feature type="region of interest" description="Disordered" evidence="1">
    <location>
        <begin position="1"/>
        <end position="64"/>
    </location>
</feature>
<dbReference type="EMBL" id="ML976716">
    <property type="protein sequence ID" value="KAF1968853.1"/>
    <property type="molecule type" value="Genomic_DNA"/>
</dbReference>